<reference evidence="2" key="1">
    <citation type="submission" date="2018-02" db="EMBL/GenBank/DDBJ databases">
        <title>Rhizophora mucronata_Transcriptome.</title>
        <authorList>
            <person name="Meera S.P."/>
            <person name="Sreeshan A."/>
            <person name="Augustine A."/>
        </authorList>
    </citation>
    <scope>NUCLEOTIDE SEQUENCE</scope>
    <source>
        <tissue evidence="2">Leaf</tissue>
    </source>
</reference>
<name>A0A2P2MVN8_RHIMU</name>
<evidence type="ECO:0000256" key="1">
    <source>
        <dbReference type="SAM" id="MobiDB-lite"/>
    </source>
</evidence>
<dbReference type="AlphaFoldDB" id="A0A2P2MVN8"/>
<feature type="compositionally biased region" description="Polar residues" evidence="1">
    <location>
        <begin position="38"/>
        <end position="56"/>
    </location>
</feature>
<sequence length="56" mass="6351">MSLLLIETNSHSSFDTSKFQLFFIYLSASSRQQKWKSSRGSLASRNSPSRNATTYS</sequence>
<organism evidence="2">
    <name type="scientific">Rhizophora mucronata</name>
    <name type="common">Asiatic mangrove</name>
    <dbReference type="NCBI Taxonomy" id="61149"/>
    <lineage>
        <taxon>Eukaryota</taxon>
        <taxon>Viridiplantae</taxon>
        <taxon>Streptophyta</taxon>
        <taxon>Embryophyta</taxon>
        <taxon>Tracheophyta</taxon>
        <taxon>Spermatophyta</taxon>
        <taxon>Magnoliopsida</taxon>
        <taxon>eudicotyledons</taxon>
        <taxon>Gunneridae</taxon>
        <taxon>Pentapetalae</taxon>
        <taxon>rosids</taxon>
        <taxon>fabids</taxon>
        <taxon>Malpighiales</taxon>
        <taxon>Rhizophoraceae</taxon>
        <taxon>Rhizophora</taxon>
    </lineage>
</organism>
<evidence type="ECO:0000313" key="2">
    <source>
        <dbReference type="EMBL" id="MBX34294.1"/>
    </source>
</evidence>
<accession>A0A2P2MVN8</accession>
<proteinExistence type="predicted"/>
<protein>
    <submittedName>
        <fullName evidence="2">Uncharacterized protein MANES_16G083000</fullName>
    </submittedName>
</protein>
<feature type="region of interest" description="Disordered" evidence="1">
    <location>
        <begin position="37"/>
        <end position="56"/>
    </location>
</feature>
<dbReference type="EMBL" id="GGEC01053810">
    <property type="protein sequence ID" value="MBX34294.1"/>
    <property type="molecule type" value="Transcribed_RNA"/>
</dbReference>